<dbReference type="OrthoDB" id="10261701at2759"/>
<dbReference type="EnsemblMetazoa" id="XM_038213458.1">
    <property type="protein sequence ID" value="XP_038069386.1"/>
    <property type="gene ID" value="LOC119738551"/>
</dbReference>
<dbReference type="GeneID" id="119738551"/>
<dbReference type="InterPro" id="IPR018865">
    <property type="entry name" value="STK19-like"/>
</dbReference>
<dbReference type="AlphaFoldDB" id="A0A914B1L6"/>
<evidence type="ECO:0008006" key="4">
    <source>
        <dbReference type="Google" id="ProtNLM"/>
    </source>
</evidence>
<protein>
    <recommendedName>
        <fullName evidence="4">Serine/threonine-protein kinase 19</fullName>
    </recommendedName>
</protein>
<evidence type="ECO:0000313" key="2">
    <source>
        <dbReference type="EnsemblMetazoa" id="XP_038069386.1"/>
    </source>
</evidence>
<dbReference type="PANTHER" id="PTHR15243">
    <property type="entry name" value="SERINE/THREONINE-PROTEIN KINASE 19"/>
    <property type="match status" value="1"/>
</dbReference>
<sequence length="296" mass="33648">MLLKRGRNKLRMLSTEGATTTDRGVNCCGCESLPTLASEILVKAMKRSRVPDVFSNRKKVRVTGTAHNWEESSISPSEVASETKAALLYLRSLVNVQVFEDRIPPIVFKQQVYSIVKCKTAADKQINDLREKKEIKLFRLGKESDTFAIVFTDDYREHVRRTMADGPAKERFLDTVLEKTSDVSLDKKTMTDLGFKDEEITQLLHGGVLNVRDVGSWWIAIPGAGIFMKCFNKGRDSILRSIRKSKYQKILQQELEDRKLRAVQKLGIQYHIHDIIGAELVTRLDTTSGTMLRLDQ</sequence>
<reference evidence="2" key="1">
    <citation type="submission" date="2022-11" db="UniProtKB">
        <authorList>
            <consortium name="EnsemblMetazoa"/>
        </authorList>
    </citation>
    <scope>IDENTIFICATION</scope>
</reference>
<dbReference type="PANTHER" id="PTHR15243:SF0">
    <property type="entry name" value="SERINE_THREONINE-PROTEIN KINASE 19"/>
    <property type="match status" value="1"/>
</dbReference>
<dbReference type="CTD" id="54402"/>
<dbReference type="GO" id="GO:0046579">
    <property type="term" value="P:positive regulation of Ras protein signal transduction"/>
    <property type="evidence" value="ECO:0007669"/>
    <property type="project" value="TreeGrafter"/>
</dbReference>
<dbReference type="RefSeq" id="XP_038069386.1">
    <property type="nucleotide sequence ID" value="XM_038213458.1"/>
</dbReference>
<evidence type="ECO:0000256" key="1">
    <source>
        <dbReference type="ARBA" id="ARBA00093458"/>
    </source>
</evidence>
<organism evidence="2 3">
    <name type="scientific">Patiria miniata</name>
    <name type="common">Bat star</name>
    <name type="synonym">Asterina miniata</name>
    <dbReference type="NCBI Taxonomy" id="46514"/>
    <lineage>
        <taxon>Eukaryota</taxon>
        <taxon>Metazoa</taxon>
        <taxon>Echinodermata</taxon>
        <taxon>Eleutherozoa</taxon>
        <taxon>Asterozoa</taxon>
        <taxon>Asteroidea</taxon>
        <taxon>Valvatacea</taxon>
        <taxon>Valvatida</taxon>
        <taxon>Asterinidae</taxon>
        <taxon>Patiria</taxon>
    </lineage>
</organism>
<proteinExistence type="inferred from homology"/>
<dbReference type="Pfam" id="PF10494">
    <property type="entry name" value="Stk19"/>
    <property type="match status" value="1"/>
</dbReference>
<dbReference type="Proteomes" id="UP000887568">
    <property type="component" value="Unplaced"/>
</dbReference>
<evidence type="ECO:0000313" key="3">
    <source>
        <dbReference type="Proteomes" id="UP000887568"/>
    </source>
</evidence>
<accession>A0A914B1L6</accession>
<name>A0A914B1L6_PATMI</name>
<dbReference type="OMA" id="SWWIAIP"/>
<keyword evidence="3" id="KW-1185">Reference proteome</keyword>
<comment type="similarity">
    <text evidence="1">Belongs to the STK19 family.</text>
</comment>